<gene>
    <name evidence="10" type="ORF">FGL95_31115</name>
</gene>
<feature type="transmembrane region" description="Helical" evidence="7">
    <location>
        <begin position="130"/>
        <end position="147"/>
    </location>
</feature>
<dbReference type="Gene3D" id="3.30.70.1230">
    <property type="entry name" value="Nucleotide cyclase"/>
    <property type="match status" value="1"/>
</dbReference>
<dbReference type="SUPFAM" id="SSF158472">
    <property type="entry name" value="HAMP domain-like"/>
    <property type="match status" value="1"/>
</dbReference>
<name>A0A848KVG6_9NOCA</name>
<evidence type="ECO:0000256" key="3">
    <source>
        <dbReference type="ARBA" id="ARBA00022475"/>
    </source>
</evidence>
<dbReference type="CDD" id="cd07302">
    <property type="entry name" value="CHD"/>
    <property type="match status" value="1"/>
</dbReference>
<dbReference type="GO" id="GO:0035556">
    <property type="term" value="P:intracellular signal transduction"/>
    <property type="evidence" value="ECO:0007669"/>
    <property type="project" value="InterPro"/>
</dbReference>
<dbReference type="SMART" id="SM00044">
    <property type="entry name" value="CYCc"/>
    <property type="match status" value="1"/>
</dbReference>
<feature type="transmembrane region" description="Helical" evidence="7">
    <location>
        <begin position="35"/>
        <end position="60"/>
    </location>
</feature>
<keyword evidence="3" id="KW-1003">Cell membrane</keyword>
<evidence type="ECO:0000259" key="9">
    <source>
        <dbReference type="PROSITE" id="PS50885"/>
    </source>
</evidence>
<evidence type="ECO:0000256" key="4">
    <source>
        <dbReference type="ARBA" id="ARBA00022692"/>
    </source>
</evidence>
<evidence type="ECO:0000256" key="5">
    <source>
        <dbReference type="ARBA" id="ARBA00022989"/>
    </source>
</evidence>
<keyword evidence="5 7" id="KW-1133">Transmembrane helix</keyword>
<dbReference type="SUPFAM" id="SSF55073">
    <property type="entry name" value="Nucleotide cyclase"/>
    <property type="match status" value="1"/>
</dbReference>
<feature type="transmembrane region" description="Helical" evidence="7">
    <location>
        <begin position="236"/>
        <end position="257"/>
    </location>
</feature>
<dbReference type="PROSITE" id="PS50125">
    <property type="entry name" value="GUANYLATE_CYCLASE_2"/>
    <property type="match status" value="1"/>
</dbReference>
<dbReference type="GO" id="GO:0004016">
    <property type="term" value="F:adenylate cyclase activity"/>
    <property type="evidence" value="ECO:0007669"/>
    <property type="project" value="UniProtKB-ARBA"/>
</dbReference>
<proteinExistence type="inferred from homology"/>
<reference evidence="10 11" key="2">
    <citation type="submission" date="2020-06" db="EMBL/GenBank/DDBJ databases">
        <title>Antribacter stalactiti gen. nov., sp. nov., a new member of the family Nacardiaceae isolated from a cave.</title>
        <authorList>
            <person name="Kim I.S."/>
        </authorList>
    </citation>
    <scope>NUCLEOTIDE SEQUENCE [LARGE SCALE GENOMIC DNA]</scope>
    <source>
        <strain evidence="10 11">YC2-7</strain>
    </source>
</reference>
<keyword evidence="11" id="KW-1185">Reference proteome</keyword>
<feature type="transmembrane region" description="Helical" evidence="7">
    <location>
        <begin position="72"/>
        <end position="94"/>
    </location>
</feature>
<evidence type="ECO:0000313" key="11">
    <source>
        <dbReference type="Proteomes" id="UP000535543"/>
    </source>
</evidence>
<dbReference type="SMART" id="SM00304">
    <property type="entry name" value="HAMP"/>
    <property type="match status" value="1"/>
</dbReference>
<feature type="domain" description="HAMP" evidence="9">
    <location>
        <begin position="260"/>
        <end position="312"/>
    </location>
</feature>
<evidence type="ECO:0000259" key="8">
    <source>
        <dbReference type="PROSITE" id="PS50125"/>
    </source>
</evidence>
<dbReference type="EMBL" id="VCQU01000018">
    <property type="protein sequence ID" value="NMN99477.1"/>
    <property type="molecule type" value="Genomic_DNA"/>
</dbReference>
<dbReference type="InterPro" id="IPR050697">
    <property type="entry name" value="Adenylyl/Guanylyl_Cyclase_3/4"/>
</dbReference>
<feature type="transmembrane region" description="Helical" evidence="7">
    <location>
        <begin position="159"/>
        <end position="178"/>
    </location>
</feature>
<comment type="caution">
    <text evidence="10">The sequence shown here is derived from an EMBL/GenBank/DDBJ whole genome shotgun (WGS) entry which is preliminary data.</text>
</comment>
<accession>A0A848KVG6</accession>
<comment type="similarity">
    <text evidence="2">Belongs to the adenylyl cyclase class-3 family.</text>
</comment>
<dbReference type="InterPro" id="IPR029787">
    <property type="entry name" value="Nucleotide_cyclase"/>
</dbReference>
<dbReference type="Proteomes" id="UP000535543">
    <property type="component" value="Unassembled WGS sequence"/>
</dbReference>
<feature type="domain" description="Guanylate cyclase" evidence="8">
    <location>
        <begin position="344"/>
        <end position="468"/>
    </location>
</feature>
<dbReference type="PROSITE" id="PS50885">
    <property type="entry name" value="HAMP"/>
    <property type="match status" value="1"/>
</dbReference>
<evidence type="ECO:0000313" key="10">
    <source>
        <dbReference type="EMBL" id="NMN99477.1"/>
    </source>
</evidence>
<dbReference type="GO" id="GO:0006171">
    <property type="term" value="P:cAMP biosynthetic process"/>
    <property type="evidence" value="ECO:0007669"/>
    <property type="project" value="TreeGrafter"/>
</dbReference>
<dbReference type="PANTHER" id="PTHR43081:SF17">
    <property type="entry name" value="BLL5647 PROTEIN"/>
    <property type="match status" value="1"/>
</dbReference>
<dbReference type="Pfam" id="PF00672">
    <property type="entry name" value="HAMP"/>
    <property type="match status" value="1"/>
</dbReference>
<dbReference type="GO" id="GO:0005886">
    <property type="term" value="C:plasma membrane"/>
    <property type="evidence" value="ECO:0007669"/>
    <property type="project" value="UniProtKB-SubCell"/>
</dbReference>
<reference evidence="10 11" key="1">
    <citation type="submission" date="2019-05" db="EMBL/GenBank/DDBJ databases">
        <authorList>
            <person name="Lee S.D."/>
        </authorList>
    </citation>
    <scope>NUCLEOTIDE SEQUENCE [LARGE SCALE GENOMIC DNA]</scope>
    <source>
        <strain evidence="10 11">YC2-7</strain>
    </source>
</reference>
<organism evidence="10 11">
    <name type="scientific">Antrihabitans stalactiti</name>
    <dbReference type="NCBI Taxonomy" id="2584121"/>
    <lineage>
        <taxon>Bacteria</taxon>
        <taxon>Bacillati</taxon>
        <taxon>Actinomycetota</taxon>
        <taxon>Actinomycetes</taxon>
        <taxon>Mycobacteriales</taxon>
        <taxon>Nocardiaceae</taxon>
        <taxon>Antrihabitans</taxon>
    </lineage>
</organism>
<evidence type="ECO:0000256" key="1">
    <source>
        <dbReference type="ARBA" id="ARBA00004651"/>
    </source>
</evidence>
<dbReference type="CDD" id="cd06225">
    <property type="entry name" value="HAMP"/>
    <property type="match status" value="1"/>
</dbReference>
<dbReference type="RefSeq" id="WP_169594777.1">
    <property type="nucleotide sequence ID" value="NZ_VCQU01000018.1"/>
</dbReference>
<keyword evidence="6 7" id="KW-0472">Membrane</keyword>
<dbReference type="Pfam" id="PF00211">
    <property type="entry name" value="Guanylate_cyc"/>
    <property type="match status" value="1"/>
</dbReference>
<comment type="subcellular location">
    <subcellularLocation>
        <location evidence="1">Cell membrane</location>
        <topology evidence="1">Multi-pass membrane protein</topology>
    </subcellularLocation>
</comment>
<dbReference type="InterPro" id="IPR003660">
    <property type="entry name" value="HAMP_dom"/>
</dbReference>
<evidence type="ECO:0000256" key="2">
    <source>
        <dbReference type="ARBA" id="ARBA00005381"/>
    </source>
</evidence>
<protein>
    <submittedName>
        <fullName evidence="10">Adenylate/guanylate cyclase domain-containing protein</fullName>
    </submittedName>
</protein>
<dbReference type="AlphaFoldDB" id="A0A848KVG6"/>
<dbReference type="Gene3D" id="6.10.340.10">
    <property type="match status" value="1"/>
</dbReference>
<dbReference type="PANTHER" id="PTHR43081">
    <property type="entry name" value="ADENYLATE CYCLASE, TERMINAL-DIFFERENTIATION SPECIFIC-RELATED"/>
    <property type="match status" value="1"/>
</dbReference>
<dbReference type="InterPro" id="IPR001054">
    <property type="entry name" value="A/G_cyclase"/>
</dbReference>
<sequence>MRVRLPFYDSEAPLGSAILGSPSDSPRRQRIRIQALLTVLLATVNAIGVAVVVLLITFVIPGPSVLTAEMAFVNFVVLPIYVVFAFVLGATWLTNVSIRTLRWRTEGREPNQVERAAALKVPWRLTMGQAIFWFGATVFYTTAAGVVDKHLMPKSAFTIGLGGIAVCAITHMFSEFALRPITAEALDFDDRRRSRKMNLAGRSFMAWLVGSGLPITWLILLAFFAFVQPGTTANQLAVAVLALSAIALVTGVVLNGLDARATIDPIRSVTRAMAQVERGDLDSRVIVYDGTELGELQHGFNRMADGLRERDKIRDLFGRHVGQEVAEAALRRNPELGGEERTVAVFFIDLIGSTGIAASRPPHEVVELLNRFFDVVVAEVDSHDGFVNKFEGDAALAIFGAPTNSDDPAGQALGAGRAIRRRLATEVPDCEAAIGVAFGVAVAGNIGARDRFEYTVIGDPINEAARLCELAKTVPSRLAASERAVAAADSEEAAHWELGDEVTLRGRAESTRVASPKD</sequence>
<evidence type="ECO:0000256" key="6">
    <source>
        <dbReference type="ARBA" id="ARBA00023136"/>
    </source>
</evidence>
<evidence type="ECO:0000256" key="7">
    <source>
        <dbReference type="SAM" id="Phobius"/>
    </source>
</evidence>
<feature type="transmembrane region" description="Helical" evidence="7">
    <location>
        <begin position="199"/>
        <end position="224"/>
    </location>
</feature>
<keyword evidence="4 7" id="KW-0812">Transmembrane</keyword>